<dbReference type="EMBL" id="FMZE01000001">
    <property type="protein sequence ID" value="SDC14937.1"/>
    <property type="molecule type" value="Genomic_DNA"/>
</dbReference>
<dbReference type="OrthoDB" id="9772456at2"/>
<evidence type="ECO:0000256" key="4">
    <source>
        <dbReference type="ARBA" id="ARBA00022723"/>
    </source>
</evidence>
<dbReference type="PRINTS" id="PR00377">
    <property type="entry name" value="IMPHPHTASES"/>
</dbReference>
<evidence type="ECO:0000313" key="9">
    <source>
        <dbReference type="EMBL" id="SDC14937.1"/>
    </source>
</evidence>
<dbReference type="EC" id="3.1.3.25" evidence="8"/>
<feature type="binding site" evidence="7">
    <location>
        <position position="227"/>
    </location>
    <ligand>
        <name>Mg(2+)</name>
        <dbReference type="ChEBI" id="CHEBI:18420"/>
        <label>1</label>
        <note>catalytic</note>
    </ligand>
</feature>
<sequence length="279" mass="28756">MGVDEADRTALTETAERVAAEAGELVLAARESMLAGRAVAVDTKTSETDVVTAVDHESERLIRARLAELRPGEPVLGEEGGGPAAGKDGATPGTVTWVVDPIDGTVNFLYGLPEFAVSVAAQVDGVSVAGAVVEPVSGRHWTATRGLGSWLDGRRLSTSAPPRLELALLGTGFAYLPERRARQADMVAALLGHVRDIRRPGSASLDLCFVAAGWTDAYFEHGLKTWDWAAGALVAEEAGAVVSLPGADPALGADGTLAAATSIAEPLREVLIKCGAGGI</sequence>
<evidence type="ECO:0000256" key="2">
    <source>
        <dbReference type="ARBA" id="ARBA00001946"/>
    </source>
</evidence>
<dbReference type="PANTHER" id="PTHR20854:SF4">
    <property type="entry name" value="INOSITOL-1-MONOPHOSPHATASE-RELATED"/>
    <property type="match status" value="1"/>
</dbReference>
<dbReference type="AlphaFoldDB" id="A0A222VNG2"/>
<evidence type="ECO:0000313" key="10">
    <source>
        <dbReference type="Proteomes" id="UP000199494"/>
    </source>
</evidence>
<dbReference type="GO" id="GO:0046872">
    <property type="term" value="F:metal ion binding"/>
    <property type="evidence" value="ECO:0007669"/>
    <property type="project" value="UniProtKB-KW"/>
</dbReference>
<keyword evidence="10" id="KW-1185">Reference proteome</keyword>
<name>A0A222VNG2_9PSEU</name>
<dbReference type="InterPro" id="IPR020550">
    <property type="entry name" value="Inositol_monophosphatase_CS"/>
</dbReference>
<dbReference type="PROSITE" id="PS00630">
    <property type="entry name" value="IMP_2"/>
    <property type="match status" value="1"/>
</dbReference>
<feature type="binding site" evidence="7">
    <location>
        <position position="78"/>
    </location>
    <ligand>
        <name>Mg(2+)</name>
        <dbReference type="ChEBI" id="CHEBI:18420"/>
        <label>1</label>
        <note>catalytic</note>
    </ligand>
</feature>
<dbReference type="GO" id="GO:0006020">
    <property type="term" value="P:inositol metabolic process"/>
    <property type="evidence" value="ECO:0007669"/>
    <property type="project" value="TreeGrafter"/>
</dbReference>
<dbReference type="KEGG" id="pmad:BAY61_11160"/>
<evidence type="ECO:0000256" key="7">
    <source>
        <dbReference type="PIRSR" id="PIRSR600760-2"/>
    </source>
</evidence>
<comment type="cofactor">
    <cofactor evidence="2 7 8">
        <name>Mg(2+)</name>
        <dbReference type="ChEBI" id="CHEBI:18420"/>
    </cofactor>
</comment>
<feature type="binding site" evidence="7">
    <location>
        <position position="103"/>
    </location>
    <ligand>
        <name>Mg(2+)</name>
        <dbReference type="ChEBI" id="CHEBI:18420"/>
        <label>1</label>
        <note>catalytic</note>
    </ligand>
</feature>
<dbReference type="GO" id="GO:0007165">
    <property type="term" value="P:signal transduction"/>
    <property type="evidence" value="ECO:0007669"/>
    <property type="project" value="TreeGrafter"/>
</dbReference>
<dbReference type="InterPro" id="IPR033942">
    <property type="entry name" value="IMPase"/>
</dbReference>
<dbReference type="Proteomes" id="UP000199494">
    <property type="component" value="Unassembled WGS sequence"/>
</dbReference>
<dbReference type="SUPFAM" id="SSF56655">
    <property type="entry name" value="Carbohydrate phosphatase"/>
    <property type="match status" value="1"/>
</dbReference>
<organism evidence="9 10">
    <name type="scientific">Prauserella marina</name>
    <dbReference type="NCBI Taxonomy" id="530584"/>
    <lineage>
        <taxon>Bacteria</taxon>
        <taxon>Bacillati</taxon>
        <taxon>Actinomycetota</taxon>
        <taxon>Actinomycetes</taxon>
        <taxon>Pseudonocardiales</taxon>
        <taxon>Pseudonocardiaceae</taxon>
        <taxon>Prauserella</taxon>
    </lineage>
</organism>
<dbReference type="Gene3D" id="3.30.540.10">
    <property type="entry name" value="Fructose-1,6-Bisphosphatase, subunit A, domain 1"/>
    <property type="match status" value="1"/>
</dbReference>
<dbReference type="CDD" id="cd01639">
    <property type="entry name" value="IMPase"/>
    <property type="match status" value="1"/>
</dbReference>
<protein>
    <recommendedName>
        <fullName evidence="8">Inositol-1-monophosphatase</fullName>
        <ecNumber evidence="8">3.1.3.25</ecNumber>
    </recommendedName>
</protein>
<evidence type="ECO:0000256" key="8">
    <source>
        <dbReference type="RuleBase" id="RU364068"/>
    </source>
</evidence>
<dbReference type="STRING" id="530584.SAMN05421630_101600"/>
<dbReference type="GO" id="GO:0046854">
    <property type="term" value="P:phosphatidylinositol phosphate biosynthetic process"/>
    <property type="evidence" value="ECO:0007669"/>
    <property type="project" value="InterPro"/>
</dbReference>
<comment type="catalytic activity">
    <reaction evidence="1 8">
        <text>a myo-inositol phosphate + H2O = myo-inositol + phosphate</text>
        <dbReference type="Rhea" id="RHEA:24056"/>
        <dbReference type="ChEBI" id="CHEBI:15377"/>
        <dbReference type="ChEBI" id="CHEBI:17268"/>
        <dbReference type="ChEBI" id="CHEBI:43474"/>
        <dbReference type="ChEBI" id="CHEBI:84139"/>
        <dbReference type="EC" id="3.1.3.25"/>
    </reaction>
</comment>
<gene>
    <name evidence="9" type="ORF">SAMN05421630_101600</name>
</gene>
<keyword evidence="4 7" id="KW-0479">Metal-binding</keyword>
<proteinExistence type="inferred from homology"/>
<keyword evidence="5 8" id="KW-0378">Hydrolase</keyword>
<dbReference type="GO" id="GO:0008934">
    <property type="term" value="F:inositol monophosphate 1-phosphatase activity"/>
    <property type="evidence" value="ECO:0007669"/>
    <property type="project" value="InterPro"/>
</dbReference>
<evidence type="ECO:0000256" key="3">
    <source>
        <dbReference type="ARBA" id="ARBA00009759"/>
    </source>
</evidence>
<dbReference type="Gene3D" id="3.40.190.80">
    <property type="match status" value="1"/>
</dbReference>
<accession>A0A222VNG2</accession>
<keyword evidence="6 7" id="KW-0460">Magnesium</keyword>
<feature type="binding site" evidence="7">
    <location>
        <position position="102"/>
    </location>
    <ligand>
        <name>Mg(2+)</name>
        <dbReference type="ChEBI" id="CHEBI:18420"/>
        <label>1</label>
        <note>catalytic</note>
    </ligand>
</feature>
<reference evidence="9 10" key="1">
    <citation type="submission" date="2016-10" db="EMBL/GenBank/DDBJ databases">
        <authorList>
            <person name="de Groot N.N."/>
        </authorList>
    </citation>
    <scope>NUCLEOTIDE SEQUENCE [LARGE SCALE GENOMIC DNA]</scope>
    <source>
        <strain evidence="9 10">CGMCC 4.5506</strain>
    </source>
</reference>
<evidence type="ECO:0000256" key="6">
    <source>
        <dbReference type="ARBA" id="ARBA00022842"/>
    </source>
</evidence>
<comment type="similarity">
    <text evidence="3 8">Belongs to the inositol monophosphatase superfamily.</text>
</comment>
<dbReference type="Pfam" id="PF00459">
    <property type="entry name" value="Inositol_P"/>
    <property type="match status" value="1"/>
</dbReference>
<dbReference type="PANTHER" id="PTHR20854">
    <property type="entry name" value="INOSITOL MONOPHOSPHATASE"/>
    <property type="match status" value="1"/>
</dbReference>
<evidence type="ECO:0000256" key="1">
    <source>
        <dbReference type="ARBA" id="ARBA00001033"/>
    </source>
</evidence>
<dbReference type="PROSITE" id="PS00629">
    <property type="entry name" value="IMP_1"/>
    <property type="match status" value="1"/>
</dbReference>
<dbReference type="InterPro" id="IPR000760">
    <property type="entry name" value="Inositol_monophosphatase-like"/>
</dbReference>
<dbReference type="RefSeq" id="WP_091796040.1">
    <property type="nucleotide sequence ID" value="NZ_CP016353.1"/>
</dbReference>
<evidence type="ECO:0000256" key="5">
    <source>
        <dbReference type="ARBA" id="ARBA00022801"/>
    </source>
</evidence>
<feature type="binding site" evidence="7">
    <location>
        <position position="100"/>
    </location>
    <ligand>
        <name>Mg(2+)</name>
        <dbReference type="ChEBI" id="CHEBI:18420"/>
        <label>1</label>
        <note>catalytic</note>
    </ligand>
</feature>
<dbReference type="InterPro" id="IPR020583">
    <property type="entry name" value="Inositol_monoP_metal-BS"/>
</dbReference>